<keyword evidence="2" id="KW-1185">Reference proteome</keyword>
<accession>A0ABW1KGL7</accession>
<reference evidence="2" key="1">
    <citation type="journal article" date="2019" name="Int. J. Syst. Evol. Microbiol.">
        <title>The Global Catalogue of Microorganisms (GCM) 10K type strain sequencing project: providing services to taxonomists for standard genome sequencing and annotation.</title>
        <authorList>
            <consortium name="The Broad Institute Genomics Platform"/>
            <consortium name="The Broad Institute Genome Sequencing Center for Infectious Disease"/>
            <person name="Wu L."/>
            <person name="Ma J."/>
        </authorList>
    </citation>
    <scope>NUCLEOTIDE SEQUENCE [LARGE SCALE GENOMIC DNA]</scope>
    <source>
        <strain evidence="2">ZS-35-S2</strain>
    </source>
</reference>
<dbReference type="Proteomes" id="UP001596203">
    <property type="component" value="Unassembled WGS sequence"/>
</dbReference>
<name>A0ABW1KGL7_9ACTN</name>
<evidence type="ECO:0000313" key="2">
    <source>
        <dbReference type="Proteomes" id="UP001596203"/>
    </source>
</evidence>
<evidence type="ECO:0000313" key="1">
    <source>
        <dbReference type="EMBL" id="MFC6020882.1"/>
    </source>
</evidence>
<protein>
    <submittedName>
        <fullName evidence="1">Uncharacterized protein</fullName>
    </submittedName>
</protein>
<proteinExistence type="predicted"/>
<organism evidence="1 2">
    <name type="scientific">Plantactinospora solaniradicis</name>
    <dbReference type="NCBI Taxonomy" id="1723736"/>
    <lineage>
        <taxon>Bacteria</taxon>
        <taxon>Bacillati</taxon>
        <taxon>Actinomycetota</taxon>
        <taxon>Actinomycetes</taxon>
        <taxon>Micromonosporales</taxon>
        <taxon>Micromonosporaceae</taxon>
        <taxon>Plantactinospora</taxon>
    </lineage>
</organism>
<dbReference type="RefSeq" id="WP_377428542.1">
    <property type="nucleotide sequence ID" value="NZ_JBHSPR010000037.1"/>
</dbReference>
<dbReference type="EMBL" id="JBHSPR010000037">
    <property type="protein sequence ID" value="MFC6020882.1"/>
    <property type="molecule type" value="Genomic_DNA"/>
</dbReference>
<sequence>MKVFKGRNWHLAIGEDGFAAWAKGRDRGDAGDGRRYEFDPGPIWEKRGFWQWSEVDRLFCYDGDGVWRLYAHPAPGVDPASSSATKPYYSNSCDGWMLFYLGNFTFIGWRRVASAVRRYSAGSVGFDSSALPIPRRWLIGNSGRRPR</sequence>
<comment type="caution">
    <text evidence="1">The sequence shown here is derived from an EMBL/GenBank/DDBJ whole genome shotgun (WGS) entry which is preliminary data.</text>
</comment>
<gene>
    <name evidence="1" type="ORF">ACFP2T_32515</name>
</gene>